<dbReference type="SUPFAM" id="SSF63825">
    <property type="entry name" value="YWTD domain"/>
    <property type="match status" value="1"/>
</dbReference>
<dbReference type="NCBIfam" id="TIGR03382">
    <property type="entry name" value="GC_trans_RRR"/>
    <property type="match status" value="1"/>
</dbReference>
<dbReference type="Gene3D" id="2.120.10.30">
    <property type="entry name" value="TolB, C-terminal domain"/>
    <property type="match status" value="1"/>
</dbReference>
<dbReference type="NCBIfam" id="TIGR02595">
    <property type="entry name" value="PEP_CTERM"/>
    <property type="match status" value="1"/>
</dbReference>
<dbReference type="InterPro" id="IPR013424">
    <property type="entry name" value="Ice-binding_C"/>
</dbReference>
<gene>
    <name evidence="1" type="ORF">MNBD_PLANCTO03-130</name>
</gene>
<dbReference type="AlphaFoldDB" id="A0A3B1DQR2"/>
<dbReference type="EMBL" id="UOGK01000208">
    <property type="protein sequence ID" value="VAX39203.1"/>
    <property type="molecule type" value="Genomic_DNA"/>
</dbReference>
<proteinExistence type="predicted"/>
<organism evidence="1">
    <name type="scientific">hydrothermal vent metagenome</name>
    <dbReference type="NCBI Taxonomy" id="652676"/>
    <lineage>
        <taxon>unclassified sequences</taxon>
        <taxon>metagenomes</taxon>
        <taxon>ecological metagenomes</taxon>
    </lineage>
</organism>
<dbReference type="InterPro" id="IPR011042">
    <property type="entry name" value="6-blade_b-propeller_TolB-like"/>
</dbReference>
<protein>
    <submittedName>
        <fullName evidence="1">Uncharacterized protein</fullName>
    </submittedName>
</protein>
<name>A0A3B1DQR2_9ZZZZ</name>
<dbReference type="InterPro" id="IPR017756">
    <property type="entry name" value="TM_Gly-Cys-Arg_CS"/>
</dbReference>
<sequence>MNRALFLTIVVGVAASFASAQSRTGGECNLVIPESTNDRVMLFNSFDGSLINNNFIDLVPAGGMTPINAVQVGEEIWVSDQIADSIFRYSLDGSTHLGTITGGLDNIRGIEWVGDTVYVTNSGTNNNAPGDGVVTIDVGTQTINGFFVTGSDGAGDPFDVLDYFGNLLVNDIIGNDIDTFTRDGDFVSAFHESDGSTGINFPEQMSRTSMGNILIGGFSSPSGIYEYDNAGNQINYWDVGSSVRGVHELGNGNILFTDSSGVYVLDPNSGAITASITGVSARFAECVIPAPGTLGLMGLAGLAAFRRRR</sequence>
<accession>A0A3B1DQR2</accession>
<reference evidence="1" key="1">
    <citation type="submission" date="2018-06" db="EMBL/GenBank/DDBJ databases">
        <authorList>
            <person name="Zhirakovskaya E."/>
        </authorList>
    </citation>
    <scope>NUCLEOTIDE SEQUENCE</scope>
</reference>
<evidence type="ECO:0000313" key="1">
    <source>
        <dbReference type="EMBL" id="VAX39203.1"/>
    </source>
</evidence>